<feature type="chain" id="PRO_5004909113" evidence="1">
    <location>
        <begin position="29"/>
        <end position="198"/>
    </location>
</feature>
<reference evidence="2" key="2">
    <citation type="journal article" date="2014" name="BMC Genomics">
        <title>A genomic perspective to assessing quality of mass-reared SIT flies used in Mediterranean fruit fly (Ceratitis capitata) eradication in California.</title>
        <authorList>
            <person name="Calla B."/>
            <person name="Hall B."/>
            <person name="Hou S."/>
            <person name="Geib S.M."/>
        </authorList>
    </citation>
    <scope>NUCLEOTIDE SEQUENCE</scope>
</reference>
<keyword evidence="1" id="KW-0732">Signal</keyword>
<reference evidence="2" key="1">
    <citation type="submission" date="2013-07" db="EMBL/GenBank/DDBJ databases">
        <authorList>
            <person name="Geib S."/>
        </authorList>
    </citation>
    <scope>NUCLEOTIDE SEQUENCE</scope>
</reference>
<dbReference type="EMBL" id="GAMC01000386">
    <property type="protein sequence ID" value="JAC06170.1"/>
    <property type="molecule type" value="mRNA"/>
</dbReference>
<name>W8CED5_CERCA</name>
<dbReference type="AlphaFoldDB" id="W8CED5"/>
<feature type="signal peptide" evidence="1">
    <location>
        <begin position="1"/>
        <end position="28"/>
    </location>
</feature>
<organism evidence="2">
    <name type="scientific">Ceratitis capitata</name>
    <name type="common">Mediterranean fruit fly</name>
    <name type="synonym">Tephritis capitata</name>
    <dbReference type="NCBI Taxonomy" id="7213"/>
    <lineage>
        <taxon>Eukaryota</taxon>
        <taxon>Metazoa</taxon>
        <taxon>Ecdysozoa</taxon>
        <taxon>Arthropoda</taxon>
        <taxon>Hexapoda</taxon>
        <taxon>Insecta</taxon>
        <taxon>Pterygota</taxon>
        <taxon>Neoptera</taxon>
        <taxon>Endopterygota</taxon>
        <taxon>Diptera</taxon>
        <taxon>Brachycera</taxon>
        <taxon>Muscomorpha</taxon>
        <taxon>Tephritoidea</taxon>
        <taxon>Tephritidae</taxon>
        <taxon>Ceratitis</taxon>
        <taxon>Ceratitis</taxon>
    </lineage>
</organism>
<accession>W8CED5</accession>
<proteinExistence type="evidence at transcript level"/>
<evidence type="ECO:0000256" key="1">
    <source>
        <dbReference type="SAM" id="SignalP"/>
    </source>
</evidence>
<evidence type="ECO:0000313" key="2">
    <source>
        <dbReference type="EMBL" id="JAC06170.1"/>
    </source>
</evidence>
<protein>
    <submittedName>
        <fullName evidence="2">Uncharacterized protein</fullName>
    </submittedName>
</protein>
<sequence>MSLFHLLHNKLITILFVLHLLPPQPTLGASNEYCHYLDGRVFKQICIGLYTATMTAKYMDSKIERLNQYAVYVAEDDPTFYFLAMRISVMHFCKRIQRREGTKFDCLDSGKPEPILLLRADIFCFKYKLDYCEDLVELCELENHRKPNRPTGTKVALLYAMRSILSEAGVGILQPWTKWGLLVLFGVVAWVQKLVFDL</sequence>